<gene>
    <name evidence="3 4" type="primary">LOC136076833</name>
</gene>
<feature type="region of interest" description="Disordered" evidence="1">
    <location>
        <begin position="1"/>
        <end position="22"/>
    </location>
</feature>
<evidence type="ECO:0000313" key="3">
    <source>
        <dbReference type="RefSeq" id="XP_065646463.1"/>
    </source>
</evidence>
<sequence>MKTQDTKLNHGSRKRKRVYENEKVGKQITDFFPGSKKQKKNQKKEENTSNVFCKKPCETFFEKDAPHSLAKRRLLFSILKSVAAIRCKQVPKLNRFVLTYVDAFAGKGYFGKRILPKPSDDICQWGTPLIALNAFMQEIDAQLKKQVSIEYKEEATLKNKHIYNDTLEEVLCFRFIFNDIENITELKEFITEYLKTKADWKLICTDDMFIYLSKQSNDQFARTIEIEFSSLKFEKMEHKLESIEGSAFFFLDPFGIKLPLKIVKKLIREGRDIIINLNVQYAARAIKNRKMVKLWKEVFGSKLKKESISNETSKKFCEIANYYCKLLKGKNKPTRLFTTKFVLRKGKLRPDNAELFNLVIATTSLLVLQKIKFSIQRHNQTKGECSFSDYFSINGISIPEGRKTDDSYEANVIYKMFSNKGSVTLGKLKKLIIEKTPFPYHTKALRKLEKDDSIAVTPLDYLDGKVLREKKSLCNEVSHNIYDTGLKYGNFWIIKFKPRYNWKSLKYEATKPN</sequence>
<protein>
    <submittedName>
        <fullName evidence="3 4">Uncharacterized protein LOC136076833</fullName>
    </submittedName>
</protein>
<evidence type="ECO:0000313" key="2">
    <source>
        <dbReference type="Proteomes" id="UP001652625"/>
    </source>
</evidence>
<dbReference type="RefSeq" id="XP_065646463.1">
    <property type="nucleotide sequence ID" value="XM_065790391.1"/>
</dbReference>
<dbReference type="InterPro" id="IPR031009">
    <property type="entry name" value="Tcm_partner"/>
</dbReference>
<dbReference type="NCBIfam" id="TIGR04474">
    <property type="entry name" value="tcm_partner"/>
    <property type="match status" value="1"/>
</dbReference>
<name>A0ABM4BC06_HYDVU</name>
<dbReference type="RefSeq" id="XP_065646464.1">
    <property type="nucleotide sequence ID" value="XM_065790392.1"/>
</dbReference>
<organism evidence="2 3">
    <name type="scientific">Hydra vulgaris</name>
    <name type="common">Hydra</name>
    <name type="synonym">Hydra attenuata</name>
    <dbReference type="NCBI Taxonomy" id="6087"/>
    <lineage>
        <taxon>Eukaryota</taxon>
        <taxon>Metazoa</taxon>
        <taxon>Cnidaria</taxon>
        <taxon>Hydrozoa</taxon>
        <taxon>Hydroidolina</taxon>
        <taxon>Anthoathecata</taxon>
        <taxon>Aplanulata</taxon>
        <taxon>Hydridae</taxon>
        <taxon>Hydra</taxon>
    </lineage>
</organism>
<evidence type="ECO:0000313" key="4">
    <source>
        <dbReference type="RefSeq" id="XP_065646464.1"/>
    </source>
</evidence>
<dbReference type="GeneID" id="136076833"/>
<evidence type="ECO:0000256" key="1">
    <source>
        <dbReference type="SAM" id="MobiDB-lite"/>
    </source>
</evidence>
<dbReference type="Proteomes" id="UP001652625">
    <property type="component" value="Chromosome 02"/>
</dbReference>
<accession>A0ABM4BC06</accession>
<keyword evidence="2" id="KW-1185">Reference proteome</keyword>
<reference evidence="2 3" key="1">
    <citation type="submission" date="2025-05" db="UniProtKB">
        <authorList>
            <consortium name="RefSeq"/>
        </authorList>
    </citation>
    <scope>NUCLEOTIDE SEQUENCE [LARGE SCALE GENOMIC DNA]</scope>
</reference>
<proteinExistence type="predicted"/>